<feature type="modified residue" description="N6-(pyridoxal phosphate)lysine" evidence="6">
    <location>
        <position position="292"/>
    </location>
</feature>
<dbReference type="InterPro" id="IPR015421">
    <property type="entry name" value="PyrdxlP-dep_Trfase_major"/>
</dbReference>
<comment type="caution">
    <text evidence="8">The sequence shown here is derived from an EMBL/GenBank/DDBJ whole genome shotgun (WGS) entry which is preliminary data.</text>
</comment>
<dbReference type="RefSeq" id="WP_038049349.1">
    <property type="nucleotide sequence ID" value="NZ_JMFG01000020.1"/>
</dbReference>
<sequence>MNPDWEELLQLATQWVAKYRSQVGSLPVLAQVQPGWLTAQLPAAPPAEGEPPEAWFADLDRLILPAVTHWNHPGFLGYFGITGSPPGVAADLVSSALNVNGMLWKTCPALTELEQVVLSWYAQALGLPGSWFGMITDTASTSTLLALGAARERALPGTRDRGLQGAPRLRLYCSQEAHSSVDKAAMVLGLGRDNVVRVPADAQFRMQPELLAAAVHRDRQEGYLPFAVVATVGTTSSTSVDPVPEIAEVCRENRLWLHVDAAYAGSAAVAPEFRWALAGCELADSFVANPHKWLFTPIDCSCLFTAQPEAFRQAYSLVPTYLTTDVAGAVDLMDYSFQLGRRFRALKLWFVFRAYGTKGLAEIIRKHVALAQEFAGWLEASKDFELLAPVPFSVVNFRWHPQGLDDEKALAEANQRLLHAVNASGRVFLSHTTLKGRFALHLAVGNMETDRKTVEKAWWEITNAAQTLGFS</sequence>
<dbReference type="Proteomes" id="UP000027284">
    <property type="component" value="Unassembled WGS sequence"/>
</dbReference>
<proteinExistence type="inferred from homology"/>
<evidence type="ECO:0000313" key="8">
    <source>
        <dbReference type="EMBL" id="KDA53525.1"/>
    </source>
</evidence>
<dbReference type="SUPFAM" id="SSF53383">
    <property type="entry name" value="PLP-dependent transferases"/>
    <property type="match status" value="1"/>
</dbReference>
<keyword evidence="9" id="KW-1185">Reference proteome</keyword>
<dbReference type="InterPro" id="IPR015424">
    <property type="entry name" value="PyrdxlP-dep_Trfase"/>
</dbReference>
<dbReference type="PANTHER" id="PTHR11999">
    <property type="entry name" value="GROUP II PYRIDOXAL-5-PHOSPHATE DECARBOXYLASE"/>
    <property type="match status" value="1"/>
</dbReference>
<evidence type="ECO:0000256" key="4">
    <source>
        <dbReference type="ARBA" id="ARBA00022898"/>
    </source>
</evidence>
<dbReference type="STRING" id="1312852.EG19_04800"/>
<dbReference type="Gene3D" id="3.90.1150.10">
    <property type="entry name" value="Aspartate Aminotransferase, domain 1"/>
    <property type="match status" value="1"/>
</dbReference>
<dbReference type="GO" id="GO:0016831">
    <property type="term" value="F:carboxy-lyase activity"/>
    <property type="evidence" value="ECO:0007669"/>
    <property type="project" value="UniProtKB-KW"/>
</dbReference>
<evidence type="ECO:0000256" key="6">
    <source>
        <dbReference type="PIRSR" id="PIRSR602129-50"/>
    </source>
</evidence>
<dbReference type="InterPro" id="IPR015422">
    <property type="entry name" value="PyrdxlP-dep_Trfase_small"/>
</dbReference>
<comment type="similarity">
    <text evidence="2 7">Belongs to the group II decarboxylase family.</text>
</comment>
<dbReference type="EMBL" id="JMFG01000020">
    <property type="protein sequence ID" value="KDA53525.1"/>
    <property type="molecule type" value="Genomic_DNA"/>
</dbReference>
<evidence type="ECO:0000313" key="9">
    <source>
        <dbReference type="Proteomes" id="UP000027284"/>
    </source>
</evidence>
<dbReference type="GO" id="GO:0019752">
    <property type="term" value="P:carboxylic acid metabolic process"/>
    <property type="evidence" value="ECO:0007669"/>
    <property type="project" value="InterPro"/>
</dbReference>
<dbReference type="GO" id="GO:0006520">
    <property type="term" value="P:amino acid metabolic process"/>
    <property type="evidence" value="ECO:0007669"/>
    <property type="project" value="InterPro"/>
</dbReference>
<dbReference type="PRINTS" id="PR00800">
    <property type="entry name" value="YHDCRBOXLASE"/>
</dbReference>
<dbReference type="Gene3D" id="3.40.640.10">
    <property type="entry name" value="Type I PLP-dependent aspartate aminotransferase-like (Major domain)"/>
    <property type="match status" value="1"/>
</dbReference>
<dbReference type="Pfam" id="PF00282">
    <property type="entry name" value="Pyridoxal_deC"/>
    <property type="match status" value="1"/>
</dbReference>
<reference evidence="8 9" key="1">
    <citation type="submission" date="2014-04" db="EMBL/GenBank/DDBJ databases">
        <title>The Genome Sequence of Thermoanaerobaculum aquaticum MP-01, The First Cultivated Group 23 Acidobacterium.</title>
        <authorList>
            <person name="Stamps B.W."/>
            <person name="Losey N.A."/>
            <person name="Lawson P.A."/>
            <person name="Stevenson B.S."/>
        </authorList>
    </citation>
    <scope>NUCLEOTIDE SEQUENCE [LARGE SCALE GENOMIC DNA]</scope>
    <source>
        <strain evidence="8 9">MP-01</strain>
    </source>
</reference>
<evidence type="ECO:0000256" key="5">
    <source>
        <dbReference type="ARBA" id="ARBA00023239"/>
    </source>
</evidence>
<keyword evidence="4 6" id="KW-0663">Pyridoxal phosphate</keyword>
<dbReference type="InterPro" id="IPR002129">
    <property type="entry name" value="PyrdxlP-dep_de-COase"/>
</dbReference>
<dbReference type="Gene3D" id="1.20.1340.10">
    <property type="entry name" value="dopa decarboxylase, N-terminal domain"/>
    <property type="match status" value="1"/>
</dbReference>
<dbReference type="OrthoDB" id="9803665at2"/>
<evidence type="ECO:0008006" key="10">
    <source>
        <dbReference type="Google" id="ProtNLM"/>
    </source>
</evidence>
<dbReference type="GO" id="GO:0005737">
    <property type="term" value="C:cytoplasm"/>
    <property type="evidence" value="ECO:0007669"/>
    <property type="project" value="TreeGrafter"/>
</dbReference>
<keyword evidence="3" id="KW-0210">Decarboxylase</keyword>
<evidence type="ECO:0000256" key="7">
    <source>
        <dbReference type="RuleBase" id="RU000382"/>
    </source>
</evidence>
<evidence type="ECO:0000256" key="3">
    <source>
        <dbReference type="ARBA" id="ARBA00022793"/>
    </source>
</evidence>
<accession>A0A062XYE2</accession>
<organism evidence="8 9">
    <name type="scientific">Thermoanaerobaculum aquaticum</name>
    <dbReference type="NCBI Taxonomy" id="1312852"/>
    <lineage>
        <taxon>Bacteria</taxon>
        <taxon>Pseudomonadati</taxon>
        <taxon>Acidobacteriota</taxon>
        <taxon>Thermoanaerobaculia</taxon>
        <taxon>Thermoanaerobaculales</taxon>
        <taxon>Thermoanaerobaculaceae</taxon>
        <taxon>Thermoanaerobaculum</taxon>
    </lineage>
</organism>
<keyword evidence="5 7" id="KW-0456">Lyase</keyword>
<evidence type="ECO:0000256" key="1">
    <source>
        <dbReference type="ARBA" id="ARBA00001933"/>
    </source>
</evidence>
<gene>
    <name evidence="8" type="ORF">EG19_04800</name>
</gene>
<dbReference type="AlphaFoldDB" id="A0A062XYE2"/>
<evidence type="ECO:0000256" key="2">
    <source>
        <dbReference type="ARBA" id="ARBA00009533"/>
    </source>
</evidence>
<dbReference type="InterPro" id="IPR010977">
    <property type="entry name" value="Aromatic_deC"/>
</dbReference>
<dbReference type="SMR" id="A0A062XYE2"/>
<protein>
    <recommendedName>
        <fullName evidence="10">Amino acid decarboxylase</fullName>
    </recommendedName>
</protein>
<dbReference type="GO" id="GO:0030170">
    <property type="term" value="F:pyridoxal phosphate binding"/>
    <property type="evidence" value="ECO:0007669"/>
    <property type="project" value="InterPro"/>
</dbReference>
<comment type="cofactor">
    <cofactor evidence="1 6 7">
        <name>pyridoxal 5'-phosphate</name>
        <dbReference type="ChEBI" id="CHEBI:597326"/>
    </cofactor>
</comment>
<dbReference type="PANTHER" id="PTHR11999:SF70">
    <property type="entry name" value="MIP05841P"/>
    <property type="match status" value="1"/>
</dbReference>
<name>A0A062XYE2_9BACT</name>